<keyword evidence="2" id="KW-0238">DNA-binding</keyword>
<dbReference type="Pfam" id="PF01047">
    <property type="entry name" value="MarR"/>
    <property type="match status" value="1"/>
</dbReference>
<dbReference type="PANTHER" id="PTHR42756:SF1">
    <property type="entry name" value="TRANSCRIPTIONAL REPRESSOR OF EMRAB OPERON"/>
    <property type="match status" value="1"/>
</dbReference>
<dbReference type="InterPro" id="IPR023187">
    <property type="entry name" value="Tscrpt_reg_MarR-type_CS"/>
</dbReference>
<dbReference type="Gene3D" id="1.10.10.10">
    <property type="entry name" value="Winged helix-like DNA-binding domain superfamily/Winged helix DNA-binding domain"/>
    <property type="match status" value="1"/>
</dbReference>
<organism evidence="6 7">
    <name type="scientific">Ammoniphilus oxalaticus</name>
    <dbReference type="NCBI Taxonomy" id="66863"/>
    <lineage>
        <taxon>Bacteria</taxon>
        <taxon>Bacillati</taxon>
        <taxon>Bacillota</taxon>
        <taxon>Bacilli</taxon>
        <taxon>Bacillales</taxon>
        <taxon>Paenibacillaceae</taxon>
        <taxon>Aneurinibacillus group</taxon>
        <taxon>Ammoniphilus</taxon>
    </lineage>
</organism>
<evidence type="ECO:0000256" key="2">
    <source>
        <dbReference type="ARBA" id="ARBA00023125"/>
    </source>
</evidence>
<dbReference type="PROSITE" id="PS01117">
    <property type="entry name" value="HTH_MARR_1"/>
    <property type="match status" value="1"/>
</dbReference>
<dbReference type="RefSeq" id="WP_120190633.1">
    <property type="nucleotide sequence ID" value="NZ_MCHY01000009.1"/>
</dbReference>
<dbReference type="SMART" id="SM00347">
    <property type="entry name" value="HTH_MARR"/>
    <property type="match status" value="1"/>
</dbReference>
<keyword evidence="7" id="KW-1185">Reference proteome</keyword>
<evidence type="ECO:0000259" key="5">
    <source>
        <dbReference type="PROSITE" id="PS50995"/>
    </source>
</evidence>
<dbReference type="InterPro" id="IPR000835">
    <property type="entry name" value="HTH_MarR-typ"/>
</dbReference>
<evidence type="ECO:0000313" key="7">
    <source>
        <dbReference type="Proteomes" id="UP000284219"/>
    </source>
</evidence>
<dbReference type="PRINTS" id="PR00598">
    <property type="entry name" value="HTHMARR"/>
</dbReference>
<dbReference type="PROSITE" id="PS50995">
    <property type="entry name" value="HTH_MARR_2"/>
    <property type="match status" value="1"/>
</dbReference>
<keyword evidence="1" id="KW-0805">Transcription regulation</keyword>
<evidence type="ECO:0000256" key="4">
    <source>
        <dbReference type="SAM" id="MobiDB-lite"/>
    </source>
</evidence>
<keyword evidence="3" id="KW-0804">Transcription</keyword>
<sequence length="170" mass="19963">MVDDERTARSKQRMGSHADHQLKEQLARSLFRFRKVTIQFPPELDLHMGEVFLMKRIARHAADSDRPILTKELQKKLHVTKPAISQMYRSLEKKGYIVRETDKADRRKVVVTLTSAGVEMLAQMERYFNQRLEEIITLFGEDDTRQLVDLFQRFADISEQLNEKGEEDRG</sequence>
<reference evidence="6 7" key="1">
    <citation type="submission" date="2016-08" db="EMBL/GenBank/DDBJ databases">
        <title>Novel Firmicute Genomes.</title>
        <authorList>
            <person name="Poppleton D.I."/>
            <person name="Gribaldo S."/>
        </authorList>
    </citation>
    <scope>NUCLEOTIDE SEQUENCE [LARGE SCALE GENOMIC DNA]</scope>
    <source>
        <strain evidence="6 7">RAOx-1</strain>
    </source>
</reference>
<gene>
    <name evidence="6" type="ORF">BEP19_13075</name>
</gene>
<dbReference type="OrthoDB" id="9799663at2"/>
<dbReference type="AlphaFoldDB" id="A0A419SH73"/>
<feature type="domain" description="HTH marR-type" evidence="5">
    <location>
        <begin position="23"/>
        <end position="156"/>
    </location>
</feature>
<dbReference type="InterPro" id="IPR036390">
    <property type="entry name" value="WH_DNA-bd_sf"/>
</dbReference>
<dbReference type="EMBL" id="MCHY01000009">
    <property type="protein sequence ID" value="RKD23144.1"/>
    <property type="molecule type" value="Genomic_DNA"/>
</dbReference>
<dbReference type="Proteomes" id="UP000284219">
    <property type="component" value="Unassembled WGS sequence"/>
</dbReference>
<evidence type="ECO:0000313" key="6">
    <source>
        <dbReference type="EMBL" id="RKD23144.1"/>
    </source>
</evidence>
<protein>
    <recommendedName>
        <fullName evidence="5">HTH marR-type domain-containing protein</fullName>
    </recommendedName>
</protein>
<accession>A0A419SH73</accession>
<evidence type="ECO:0000256" key="3">
    <source>
        <dbReference type="ARBA" id="ARBA00023163"/>
    </source>
</evidence>
<dbReference type="GO" id="GO:0003700">
    <property type="term" value="F:DNA-binding transcription factor activity"/>
    <property type="evidence" value="ECO:0007669"/>
    <property type="project" value="InterPro"/>
</dbReference>
<dbReference type="PANTHER" id="PTHR42756">
    <property type="entry name" value="TRANSCRIPTIONAL REGULATOR, MARR"/>
    <property type="match status" value="1"/>
</dbReference>
<dbReference type="SUPFAM" id="SSF46785">
    <property type="entry name" value="Winged helix' DNA-binding domain"/>
    <property type="match status" value="1"/>
</dbReference>
<evidence type="ECO:0000256" key="1">
    <source>
        <dbReference type="ARBA" id="ARBA00023015"/>
    </source>
</evidence>
<comment type="caution">
    <text evidence="6">The sequence shown here is derived from an EMBL/GenBank/DDBJ whole genome shotgun (WGS) entry which is preliminary data.</text>
</comment>
<dbReference type="InterPro" id="IPR036388">
    <property type="entry name" value="WH-like_DNA-bd_sf"/>
</dbReference>
<name>A0A419SH73_9BACL</name>
<feature type="region of interest" description="Disordered" evidence="4">
    <location>
        <begin position="1"/>
        <end position="21"/>
    </location>
</feature>
<dbReference type="GO" id="GO:0003677">
    <property type="term" value="F:DNA binding"/>
    <property type="evidence" value="ECO:0007669"/>
    <property type="project" value="UniProtKB-KW"/>
</dbReference>
<proteinExistence type="predicted"/>